<evidence type="ECO:0000313" key="2">
    <source>
        <dbReference type="Proteomes" id="UP000054324"/>
    </source>
</evidence>
<dbReference type="GeneID" id="20325455"/>
<accession>A0A074ZA25</accession>
<keyword evidence="2" id="KW-1185">Reference proteome</keyword>
<dbReference type="AlphaFoldDB" id="A0A074ZA25"/>
<proteinExistence type="predicted"/>
<dbReference type="Proteomes" id="UP000054324">
    <property type="component" value="Unassembled WGS sequence"/>
</dbReference>
<evidence type="ECO:0000313" key="1">
    <source>
        <dbReference type="EMBL" id="KER20090.1"/>
    </source>
</evidence>
<sequence length="89" mass="9639">MGASLMHAAEVLVKSSTVGPKTLDSLGNGHSGLSELEVLDLEKVRFLGIRECIDTKVDGQDLPVEQQVNNKSCSQERGCKHMTSPRFAI</sequence>
<protein>
    <submittedName>
        <fullName evidence="1">Uncharacterized protein</fullName>
    </submittedName>
</protein>
<dbReference type="EMBL" id="KL597094">
    <property type="protein sequence ID" value="KER20090.1"/>
    <property type="molecule type" value="Genomic_DNA"/>
</dbReference>
<dbReference type="KEGG" id="ovi:T265_11287"/>
<organism evidence="1 2">
    <name type="scientific">Opisthorchis viverrini</name>
    <name type="common">Southeast Asian liver fluke</name>
    <dbReference type="NCBI Taxonomy" id="6198"/>
    <lineage>
        <taxon>Eukaryota</taxon>
        <taxon>Metazoa</taxon>
        <taxon>Spiralia</taxon>
        <taxon>Lophotrochozoa</taxon>
        <taxon>Platyhelminthes</taxon>
        <taxon>Trematoda</taxon>
        <taxon>Digenea</taxon>
        <taxon>Opisthorchiida</taxon>
        <taxon>Opisthorchiata</taxon>
        <taxon>Opisthorchiidae</taxon>
        <taxon>Opisthorchis</taxon>
    </lineage>
</organism>
<gene>
    <name evidence="1" type="ORF">T265_11287</name>
</gene>
<name>A0A074ZA25_OPIVI</name>
<reference evidence="1 2" key="1">
    <citation type="submission" date="2013-11" db="EMBL/GenBank/DDBJ databases">
        <title>Opisthorchis viverrini - life in the bile duct.</title>
        <authorList>
            <person name="Young N.D."/>
            <person name="Nagarajan N."/>
            <person name="Lin S.J."/>
            <person name="Korhonen P.K."/>
            <person name="Jex A.R."/>
            <person name="Hall R.S."/>
            <person name="Safavi-Hemami H."/>
            <person name="Kaewkong W."/>
            <person name="Bertrand D."/>
            <person name="Gao S."/>
            <person name="Seet Q."/>
            <person name="Wongkham S."/>
            <person name="Teh B.T."/>
            <person name="Wongkham C."/>
            <person name="Intapan P.M."/>
            <person name="Maleewong W."/>
            <person name="Yang X."/>
            <person name="Hu M."/>
            <person name="Wang Z."/>
            <person name="Hofmann A."/>
            <person name="Sternberg P.W."/>
            <person name="Tan P."/>
            <person name="Wang J."/>
            <person name="Gasser R.B."/>
        </authorList>
    </citation>
    <scope>NUCLEOTIDE SEQUENCE [LARGE SCALE GENOMIC DNA]</scope>
</reference>
<dbReference type="CTD" id="20325455"/>
<dbReference type="RefSeq" id="XP_009176167.1">
    <property type="nucleotide sequence ID" value="XM_009177903.1"/>
</dbReference>